<organism evidence="3 4">
    <name type="scientific">Bemisia tabaci</name>
    <name type="common">Sweetpotato whitefly</name>
    <name type="synonym">Aleurodes tabaci</name>
    <dbReference type="NCBI Taxonomy" id="7038"/>
    <lineage>
        <taxon>Eukaryota</taxon>
        <taxon>Metazoa</taxon>
        <taxon>Ecdysozoa</taxon>
        <taxon>Arthropoda</taxon>
        <taxon>Hexapoda</taxon>
        <taxon>Insecta</taxon>
        <taxon>Pterygota</taxon>
        <taxon>Neoptera</taxon>
        <taxon>Paraneoptera</taxon>
        <taxon>Hemiptera</taxon>
        <taxon>Sternorrhyncha</taxon>
        <taxon>Aleyrodoidea</taxon>
        <taxon>Aleyrodidae</taxon>
        <taxon>Aleyrodinae</taxon>
        <taxon>Bemisia</taxon>
    </lineage>
</organism>
<feature type="compositionally biased region" description="Polar residues" evidence="1">
    <location>
        <begin position="403"/>
        <end position="419"/>
    </location>
</feature>
<evidence type="ECO:0000256" key="1">
    <source>
        <dbReference type="SAM" id="MobiDB-lite"/>
    </source>
</evidence>
<feature type="domain" description="CHK kinase-like" evidence="2">
    <location>
        <begin position="134"/>
        <end position="329"/>
    </location>
</feature>
<keyword evidence="4" id="KW-1185">Reference proteome</keyword>
<sequence length="473" mass="54181">MSVLGRLTSDILPKAALEGKLGHDIVKFLDFIIDGTFQAANYVTSTIYFGDLILETKDRNHVSRSVVIKTYECGKLYEAADKFAFNLSLHNEILFYTEILPLFEKCDPRGTIAQIFPKCILAHADHNDPTNDVLIFENAQKQGFRSSPWKHFNDYKHIKLTVTWLGKFHAMSLLCKEKCPEEFAEIMSKISETHFNERRLANPDNFFQDNCRRGILPLQNDPNYESKLEDLLALVERVDHSVAKMITPREPLAVLTHGDFTTNNIFYKYDSKNEPCAVMFFDWASIRYSSPVTDFTHYLFVHSSPLLKAHHWDDIFRTYYLALTSNPLLDPKLRPSFEELRLDLRRRGFLGYVYASFLLPKMLAVDEEPKEEWFNLTLPEITELRLATGGEVATTRRISPQVTGATVNRGSPHNLSPSSAHGRDVRNKAELLFSVFCSFLLISALDAFLLPRPWVECTRLISRSLTGIMRAAN</sequence>
<accession>A0A9P0CDJ6</accession>
<dbReference type="Gene3D" id="3.90.1200.10">
    <property type="match status" value="1"/>
</dbReference>
<dbReference type="InterPro" id="IPR011009">
    <property type="entry name" value="Kinase-like_dom_sf"/>
</dbReference>
<protein>
    <recommendedName>
        <fullName evidence="2">CHK kinase-like domain-containing protein</fullName>
    </recommendedName>
</protein>
<dbReference type="SUPFAM" id="SSF56112">
    <property type="entry name" value="Protein kinase-like (PK-like)"/>
    <property type="match status" value="1"/>
</dbReference>
<dbReference type="InterPro" id="IPR004119">
    <property type="entry name" value="EcKL"/>
</dbReference>
<evidence type="ECO:0000313" key="3">
    <source>
        <dbReference type="EMBL" id="CAH0770945.1"/>
    </source>
</evidence>
<evidence type="ECO:0000259" key="2">
    <source>
        <dbReference type="SMART" id="SM00587"/>
    </source>
</evidence>
<reference evidence="3" key="1">
    <citation type="submission" date="2021-12" db="EMBL/GenBank/DDBJ databases">
        <authorList>
            <person name="King R."/>
        </authorList>
    </citation>
    <scope>NUCLEOTIDE SEQUENCE</scope>
</reference>
<proteinExistence type="predicted"/>
<dbReference type="InterPro" id="IPR015897">
    <property type="entry name" value="CHK_kinase-like"/>
</dbReference>
<gene>
    <name evidence="3" type="ORF">BEMITA_LOCUS7755</name>
</gene>
<name>A0A9P0CDJ6_BEMTA</name>
<dbReference type="Proteomes" id="UP001152759">
    <property type="component" value="Chromosome 4"/>
</dbReference>
<dbReference type="Pfam" id="PF02958">
    <property type="entry name" value="EcKL"/>
    <property type="match status" value="1"/>
</dbReference>
<dbReference type="EMBL" id="OU963865">
    <property type="protein sequence ID" value="CAH0770945.1"/>
    <property type="molecule type" value="Genomic_DNA"/>
</dbReference>
<dbReference type="PANTHER" id="PTHR11012:SF8">
    <property type="entry name" value="JUVENILE HORMONE-INDUCIBLE PROTEIN 26"/>
    <property type="match status" value="1"/>
</dbReference>
<dbReference type="SMART" id="SM00587">
    <property type="entry name" value="CHK"/>
    <property type="match status" value="1"/>
</dbReference>
<dbReference type="AlphaFoldDB" id="A0A9P0CDJ6"/>
<evidence type="ECO:0000313" key="4">
    <source>
        <dbReference type="Proteomes" id="UP001152759"/>
    </source>
</evidence>
<feature type="region of interest" description="Disordered" evidence="1">
    <location>
        <begin position="403"/>
        <end position="422"/>
    </location>
</feature>
<dbReference type="PANTHER" id="PTHR11012">
    <property type="entry name" value="PROTEIN KINASE-LIKE DOMAIN-CONTAINING"/>
    <property type="match status" value="1"/>
</dbReference>